<evidence type="ECO:0000313" key="3">
    <source>
        <dbReference type="Proteomes" id="UP000831787"/>
    </source>
</evidence>
<dbReference type="Pfam" id="PF00882">
    <property type="entry name" value="Zn_dep_PLPC"/>
    <property type="match status" value="1"/>
</dbReference>
<dbReference type="RefSeq" id="WP_244707815.1">
    <property type="nucleotide sequence ID" value="NZ_CP095073.1"/>
</dbReference>
<dbReference type="EMBL" id="CP095073">
    <property type="protein sequence ID" value="UOQ42585.1"/>
    <property type="molecule type" value="Genomic_DNA"/>
</dbReference>
<name>A0ABY4EDR1_9BACI</name>
<accession>A0ABY4EDR1</accession>
<gene>
    <name evidence="2" type="ORF">MUN89_11390</name>
</gene>
<proteinExistence type="predicted"/>
<evidence type="ECO:0000313" key="2">
    <source>
        <dbReference type="EMBL" id="UOQ42585.1"/>
    </source>
</evidence>
<organism evidence="2 3">
    <name type="scientific">Halobacillus salinarum</name>
    <dbReference type="NCBI Taxonomy" id="2932257"/>
    <lineage>
        <taxon>Bacteria</taxon>
        <taxon>Bacillati</taxon>
        <taxon>Bacillota</taxon>
        <taxon>Bacilli</taxon>
        <taxon>Bacillales</taxon>
        <taxon>Bacillaceae</taxon>
        <taxon>Halobacillus</taxon>
    </lineage>
</organism>
<dbReference type="InterPro" id="IPR029002">
    <property type="entry name" value="PLPC/GPLD1"/>
</dbReference>
<evidence type="ECO:0000259" key="1">
    <source>
        <dbReference type="Pfam" id="PF00882"/>
    </source>
</evidence>
<sequence>MGSRIMHLLIADKVADQLDVVTNNNLFLLGGIAPDALIPKTHSHFYKGEVNRFTREVDFIGFYERHQNEAPYEFILGYFTHLVADDLWLKGFYLPWLKNRMNHDPAMYDRYHRDFQLLNGKLLDYYKKAERFKRELHYENVNFQADFFHSEKLKDFLHEIFADIDDNSKSRSEPLDVLSLEQIIGYIESSSLKAILHIRELGLKVDL</sequence>
<protein>
    <submittedName>
        <fullName evidence="2">Zinc dependent phospholipase C family protein</fullName>
    </submittedName>
</protein>
<reference evidence="2 3" key="1">
    <citation type="submission" date="2022-04" db="EMBL/GenBank/DDBJ databases">
        <title>Halobacillus sp. isolated from saltern.</title>
        <authorList>
            <person name="Won M."/>
            <person name="Lee C.-M."/>
            <person name="Woen H.-Y."/>
            <person name="Kwon S.-W."/>
        </authorList>
    </citation>
    <scope>NUCLEOTIDE SEQUENCE [LARGE SCALE GENOMIC DNA]</scope>
    <source>
        <strain evidence="2 3">SSBR10-3</strain>
    </source>
</reference>
<keyword evidence="3" id="KW-1185">Reference proteome</keyword>
<dbReference type="Proteomes" id="UP000831787">
    <property type="component" value="Chromosome"/>
</dbReference>
<feature type="domain" description="Phospholipase C/D" evidence="1">
    <location>
        <begin position="6"/>
        <end position="85"/>
    </location>
</feature>